<feature type="compositionally biased region" description="Basic and acidic residues" evidence="1">
    <location>
        <begin position="49"/>
        <end position="60"/>
    </location>
</feature>
<reference evidence="4" key="1">
    <citation type="journal article" date="2019" name="Int. J. Syst. Evol. Microbiol.">
        <title>The Global Catalogue of Microorganisms (GCM) 10K type strain sequencing project: providing services to taxonomists for standard genome sequencing and annotation.</title>
        <authorList>
            <consortium name="The Broad Institute Genomics Platform"/>
            <consortium name="The Broad Institute Genome Sequencing Center for Infectious Disease"/>
            <person name="Wu L."/>
            <person name="Ma J."/>
        </authorList>
    </citation>
    <scope>NUCLEOTIDE SEQUENCE [LARGE SCALE GENOMIC DNA]</scope>
    <source>
        <strain evidence="4">JCM 16929</strain>
    </source>
</reference>
<dbReference type="EMBL" id="BAABAB010000007">
    <property type="protein sequence ID" value="GAA3610645.1"/>
    <property type="molecule type" value="Genomic_DNA"/>
</dbReference>
<evidence type="ECO:0000313" key="4">
    <source>
        <dbReference type="Proteomes" id="UP001501490"/>
    </source>
</evidence>
<dbReference type="RefSeq" id="WP_344802064.1">
    <property type="nucleotide sequence ID" value="NZ_BAABAB010000007.1"/>
</dbReference>
<dbReference type="Proteomes" id="UP001501490">
    <property type="component" value="Unassembled WGS sequence"/>
</dbReference>
<keyword evidence="4" id="KW-1185">Reference proteome</keyword>
<protein>
    <recommendedName>
        <fullName evidence="2">DUF222 domain-containing protein</fullName>
    </recommendedName>
</protein>
<feature type="domain" description="DUF222" evidence="2">
    <location>
        <begin position="74"/>
        <end position="366"/>
    </location>
</feature>
<organism evidence="3 4">
    <name type="scientific">Microlunatus ginsengisoli</name>
    <dbReference type="NCBI Taxonomy" id="363863"/>
    <lineage>
        <taxon>Bacteria</taxon>
        <taxon>Bacillati</taxon>
        <taxon>Actinomycetota</taxon>
        <taxon>Actinomycetes</taxon>
        <taxon>Propionibacteriales</taxon>
        <taxon>Propionibacteriaceae</taxon>
        <taxon>Microlunatus</taxon>
    </lineage>
</organism>
<feature type="region of interest" description="Disordered" evidence="1">
    <location>
        <begin position="251"/>
        <end position="280"/>
    </location>
</feature>
<feature type="compositionally biased region" description="Basic and acidic residues" evidence="1">
    <location>
        <begin position="261"/>
        <end position="278"/>
    </location>
</feature>
<feature type="region of interest" description="Disordered" evidence="1">
    <location>
        <begin position="394"/>
        <end position="425"/>
    </location>
</feature>
<feature type="compositionally biased region" description="Gly residues" evidence="1">
    <location>
        <begin position="400"/>
        <end position="409"/>
    </location>
</feature>
<evidence type="ECO:0000259" key="2">
    <source>
        <dbReference type="Pfam" id="PF02720"/>
    </source>
</evidence>
<evidence type="ECO:0000313" key="3">
    <source>
        <dbReference type="EMBL" id="GAA3610645.1"/>
    </source>
</evidence>
<dbReference type="Pfam" id="PF02720">
    <property type="entry name" value="DUF222"/>
    <property type="match status" value="1"/>
</dbReference>
<gene>
    <name evidence="3" type="ORF">GCM10022236_10400</name>
</gene>
<accession>A0ABP6ZKT8</accession>
<sequence length="479" mass="51892">MFESDQTQLDARSLSGLVAEQHRIRVRAECRLLELACHWADLHSGSVDPRGRQIEGERARTPGGEGTPPVQEFAAAELGAQLETTTGAAWELIGDALDLRHRLPRLWAAVGAGRVRAWKARRVAHETRRLSLDGALQVDAAIDGVISALSWARFENLLAAKIVEADPAGEEARARAYEAERFVRSGRASEGGLKLLIARAAAGDVIWFLAMVDRIAEILAAEGDTDSVDVRRSKAIGILARPDRALNLLRRHSAAAPTRTTPDRDRAPDPDPEGDGHLSVDVTTRAVDADVARPRVELVVHVSAETLALGTGPARLEGLGTLVLGQVRRWLTDTGCRVTIRPVVDLGAELAPLDGYEIPRSLRRLIGLRMPASMFPHSGATGRRLDLDHTVPYVPSDRGGPPGQTGVGNLGPLSRSEHRLKTHSGWRVRQPEPGVFVWRSPTGHHWITTPHAGTYPLGSGRLAASFWRAAKSGRYDLAA</sequence>
<comment type="caution">
    <text evidence="3">The sequence shown here is derived from an EMBL/GenBank/DDBJ whole genome shotgun (WGS) entry which is preliminary data.</text>
</comment>
<proteinExistence type="predicted"/>
<dbReference type="InterPro" id="IPR003870">
    <property type="entry name" value="DUF222"/>
</dbReference>
<evidence type="ECO:0000256" key="1">
    <source>
        <dbReference type="SAM" id="MobiDB-lite"/>
    </source>
</evidence>
<feature type="region of interest" description="Disordered" evidence="1">
    <location>
        <begin position="48"/>
        <end position="68"/>
    </location>
</feature>
<name>A0ABP6ZKT8_9ACTN</name>